<dbReference type="Gene3D" id="6.10.140.1990">
    <property type="match status" value="1"/>
</dbReference>
<dbReference type="GO" id="GO:1990961">
    <property type="term" value="P:xenobiotic detoxification by transmembrane export across the plasma membrane"/>
    <property type="evidence" value="ECO:0007669"/>
    <property type="project" value="InterPro"/>
</dbReference>
<dbReference type="Gene3D" id="2.40.420.20">
    <property type="match status" value="1"/>
</dbReference>
<comment type="caution">
    <text evidence="7">The sequence shown here is derived from an EMBL/GenBank/DDBJ whole genome shotgun (WGS) entry which is preliminary data.</text>
</comment>
<evidence type="ECO:0000259" key="6">
    <source>
        <dbReference type="Pfam" id="PF25973"/>
    </source>
</evidence>
<dbReference type="PANTHER" id="PTHR32347">
    <property type="entry name" value="EFFLUX SYSTEM COMPONENT YKNX-RELATED"/>
    <property type="match status" value="1"/>
</dbReference>
<keyword evidence="2" id="KW-0175">Coiled coil</keyword>
<dbReference type="InterPro" id="IPR050465">
    <property type="entry name" value="UPF0194_transport"/>
</dbReference>
<proteinExistence type="predicted"/>
<dbReference type="Gene3D" id="2.40.50.100">
    <property type="match status" value="2"/>
</dbReference>
<feature type="region of interest" description="Disordered" evidence="3">
    <location>
        <begin position="130"/>
        <end position="175"/>
    </location>
</feature>
<dbReference type="Pfam" id="PF25973">
    <property type="entry name" value="BSH_CzcB"/>
    <property type="match status" value="1"/>
</dbReference>
<accession>A0A5N7MDA9</accession>
<feature type="domain" description="CzcB-like barrel-sandwich hybrid" evidence="6">
    <location>
        <begin position="74"/>
        <end position="287"/>
    </location>
</feature>
<keyword evidence="8" id="KW-1185">Reference proteome</keyword>
<sequence length="519" mass="55986">MGPHDIPCLAEGSSVRRVWLWLIGIFLVAATAGFVLWKPTGGNASDQAYRLGAVDRGPITASVRATGTLNPVTTVLVGSQLSGQVVEILADYNTPVKEGQVVARLYAEQIKARRDAALADLAQAKADLDTKRAQIDKARSSQQRSEAQADDLQAQRDRTQAQLAEAQRNLDRQRELTTRAVGTQTALEQAGTQVDIQKANLVAAEAQIASNKAELEGLKADLALAEAGVKSAEAVILQRQAKLKDIEIDLARTEIKSPVDGVVVKRDIELGQTVAASLSAPTLFTIAQDLRAIDIYANIDEADVGRLRDGQKVTFTVNAYPNRTFEGSVRMVRLAAQTVQNVVTYTAVIGVRNLDQALLPGMTANLQIVTDEREDVLRIPNAALRFRPSAAVESSGPRSVAQDGQTPRRRPRQQEDQAAGGEGRSAAPEGQGLQRRTRSEQAQFMQDEGTRARIYRVGQDGNPQAVPVRLGVTDGAYTEIIRGDLQEGAAIIIGAQRSDAAEETNGSAANRRPRPPRMF</sequence>
<dbReference type="Gene3D" id="2.40.30.170">
    <property type="match status" value="1"/>
</dbReference>
<dbReference type="Gene3D" id="1.10.287.470">
    <property type="entry name" value="Helix hairpin bin"/>
    <property type="match status" value="1"/>
</dbReference>
<evidence type="ECO:0000256" key="3">
    <source>
        <dbReference type="SAM" id="MobiDB-lite"/>
    </source>
</evidence>
<dbReference type="GO" id="GO:0019898">
    <property type="term" value="C:extrinsic component of membrane"/>
    <property type="evidence" value="ECO:0007669"/>
    <property type="project" value="InterPro"/>
</dbReference>
<dbReference type="SUPFAM" id="SSF111369">
    <property type="entry name" value="HlyD-like secretion proteins"/>
    <property type="match status" value="2"/>
</dbReference>
<feature type="region of interest" description="Disordered" evidence="3">
    <location>
        <begin position="498"/>
        <end position="519"/>
    </location>
</feature>
<keyword evidence="4" id="KW-0472">Membrane</keyword>
<dbReference type="Proteomes" id="UP000403266">
    <property type="component" value="Unassembled WGS sequence"/>
</dbReference>
<dbReference type="EMBL" id="VOSK01000008">
    <property type="protein sequence ID" value="MPR24620.1"/>
    <property type="molecule type" value="Genomic_DNA"/>
</dbReference>
<evidence type="ECO:0000256" key="2">
    <source>
        <dbReference type="ARBA" id="ARBA00023054"/>
    </source>
</evidence>
<name>A0A5N7MDA9_9HYPH</name>
<dbReference type="InterPro" id="IPR058792">
    <property type="entry name" value="Beta-barrel_RND_2"/>
</dbReference>
<evidence type="ECO:0000313" key="7">
    <source>
        <dbReference type="EMBL" id="MPR24620.1"/>
    </source>
</evidence>
<protein>
    <submittedName>
        <fullName evidence="7">HlyD family efflux transporter periplasmic adaptor subunit</fullName>
    </submittedName>
</protein>
<dbReference type="AlphaFoldDB" id="A0A5N7MDA9"/>
<dbReference type="GO" id="GO:0030313">
    <property type="term" value="C:cell envelope"/>
    <property type="evidence" value="ECO:0007669"/>
    <property type="project" value="UniProtKB-SubCell"/>
</dbReference>
<evidence type="ECO:0000256" key="4">
    <source>
        <dbReference type="SAM" id="Phobius"/>
    </source>
</evidence>
<feature type="region of interest" description="Disordered" evidence="3">
    <location>
        <begin position="388"/>
        <end position="446"/>
    </location>
</feature>
<keyword evidence="4" id="KW-0812">Transmembrane</keyword>
<dbReference type="InterPro" id="IPR030190">
    <property type="entry name" value="MacA_alpha-hairpin_sf"/>
</dbReference>
<dbReference type="Pfam" id="PF25954">
    <property type="entry name" value="Beta-barrel_RND_2"/>
    <property type="match status" value="1"/>
</dbReference>
<gene>
    <name evidence="7" type="ORF">FS320_05080</name>
</gene>
<organism evidence="7 8">
    <name type="scientific">Microvirga tunisiensis</name>
    <dbReference type="NCBI Taxonomy" id="2108360"/>
    <lineage>
        <taxon>Bacteria</taxon>
        <taxon>Pseudomonadati</taxon>
        <taxon>Pseudomonadota</taxon>
        <taxon>Alphaproteobacteria</taxon>
        <taxon>Hyphomicrobiales</taxon>
        <taxon>Methylobacteriaceae</taxon>
        <taxon>Microvirga</taxon>
    </lineage>
</organism>
<reference evidence="7 8" key="1">
    <citation type="journal article" date="2019" name="Syst. Appl. Microbiol.">
        <title>Microvirga tunisiensis sp. nov., a root nodule symbiotic bacterium isolated from Lupinus micranthus and L. luteus grown in Northern Tunisia.</title>
        <authorList>
            <person name="Msaddak A."/>
            <person name="Rejili M."/>
            <person name="Duran D."/>
            <person name="Mars M."/>
            <person name="Palacios J.M."/>
            <person name="Ruiz-Argueso T."/>
            <person name="Rey L."/>
            <person name="Imperial J."/>
        </authorList>
    </citation>
    <scope>NUCLEOTIDE SEQUENCE [LARGE SCALE GENOMIC DNA]</scope>
    <source>
        <strain evidence="7 8">Lmie10</strain>
    </source>
</reference>
<evidence type="ECO:0000313" key="8">
    <source>
        <dbReference type="Proteomes" id="UP000403266"/>
    </source>
</evidence>
<dbReference type="InterPro" id="IPR058647">
    <property type="entry name" value="BSH_CzcB-like"/>
</dbReference>
<comment type="subcellular location">
    <subcellularLocation>
        <location evidence="1">Cell envelope</location>
    </subcellularLocation>
</comment>
<dbReference type="GO" id="GO:1990195">
    <property type="term" value="C:macrolide transmembrane transporter complex"/>
    <property type="evidence" value="ECO:0007669"/>
    <property type="project" value="InterPro"/>
</dbReference>
<feature type="domain" description="CusB-like beta-barrel" evidence="5">
    <location>
        <begin position="296"/>
        <end position="370"/>
    </location>
</feature>
<feature type="transmembrane region" description="Helical" evidence="4">
    <location>
        <begin position="18"/>
        <end position="37"/>
    </location>
</feature>
<dbReference type="PANTHER" id="PTHR32347:SF14">
    <property type="entry name" value="EFFLUX SYSTEM COMPONENT YKNX-RELATED"/>
    <property type="match status" value="1"/>
</dbReference>
<keyword evidence="4" id="KW-1133">Transmembrane helix</keyword>
<evidence type="ECO:0000259" key="5">
    <source>
        <dbReference type="Pfam" id="PF25954"/>
    </source>
</evidence>
<evidence type="ECO:0000256" key="1">
    <source>
        <dbReference type="ARBA" id="ARBA00004196"/>
    </source>
</evidence>
<feature type="compositionally biased region" description="Basic and acidic residues" evidence="3">
    <location>
        <begin position="130"/>
        <end position="139"/>
    </location>
</feature>